<sequence>MMLPLIVSANAVDRYVERIGGNAGEAFAVLSGEAVRRGIDFGARCIRLPASRNRAPGRVLINFDRDAAGRPVAVVTTVVPLTRLPAQLHPYHFGGPAPVAAVLAHLQRKDR</sequence>
<name>A0A918PEA1_9SPHN</name>
<accession>A0A918PEA1</accession>
<proteinExistence type="predicted"/>
<gene>
    <name evidence="1" type="ORF">GCM10011614_16930</name>
</gene>
<organism evidence="1 2">
    <name type="scientific">Novosphingobium colocasiae</name>
    <dbReference type="NCBI Taxonomy" id="1256513"/>
    <lineage>
        <taxon>Bacteria</taxon>
        <taxon>Pseudomonadati</taxon>
        <taxon>Pseudomonadota</taxon>
        <taxon>Alphaproteobacteria</taxon>
        <taxon>Sphingomonadales</taxon>
        <taxon>Sphingomonadaceae</taxon>
        <taxon>Novosphingobium</taxon>
    </lineage>
</organism>
<protein>
    <submittedName>
        <fullName evidence="1">Uncharacterized protein</fullName>
    </submittedName>
</protein>
<dbReference type="RefSeq" id="WP_189620737.1">
    <property type="nucleotide sequence ID" value="NZ_BMZA01000004.1"/>
</dbReference>
<dbReference type="Proteomes" id="UP000648075">
    <property type="component" value="Unassembled WGS sequence"/>
</dbReference>
<dbReference type="AlphaFoldDB" id="A0A918PEA1"/>
<dbReference type="EMBL" id="BMZA01000004">
    <property type="protein sequence ID" value="GGZ02479.1"/>
    <property type="molecule type" value="Genomic_DNA"/>
</dbReference>
<evidence type="ECO:0000313" key="2">
    <source>
        <dbReference type="Proteomes" id="UP000648075"/>
    </source>
</evidence>
<reference evidence="1" key="1">
    <citation type="journal article" date="2014" name="Int. J. Syst. Evol. Microbiol.">
        <title>Complete genome sequence of Corynebacterium casei LMG S-19264T (=DSM 44701T), isolated from a smear-ripened cheese.</title>
        <authorList>
            <consortium name="US DOE Joint Genome Institute (JGI-PGF)"/>
            <person name="Walter F."/>
            <person name="Albersmeier A."/>
            <person name="Kalinowski J."/>
            <person name="Ruckert C."/>
        </authorList>
    </citation>
    <scope>NUCLEOTIDE SEQUENCE</scope>
    <source>
        <strain evidence="1">KCTC 32255</strain>
    </source>
</reference>
<evidence type="ECO:0000313" key="1">
    <source>
        <dbReference type="EMBL" id="GGZ02479.1"/>
    </source>
</evidence>
<keyword evidence="2" id="KW-1185">Reference proteome</keyword>
<reference evidence="1" key="2">
    <citation type="submission" date="2020-09" db="EMBL/GenBank/DDBJ databases">
        <authorList>
            <person name="Sun Q."/>
            <person name="Kim S."/>
        </authorList>
    </citation>
    <scope>NUCLEOTIDE SEQUENCE</scope>
    <source>
        <strain evidence="1">KCTC 32255</strain>
    </source>
</reference>
<comment type="caution">
    <text evidence="1">The sequence shown here is derived from an EMBL/GenBank/DDBJ whole genome shotgun (WGS) entry which is preliminary data.</text>
</comment>